<gene>
    <name evidence="3" type="ORF">P9A14_21700</name>
</gene>
<keyword evidence="2" id="KW-1133">Transmembrane helix</keyword>
<keyword evidence="2" id="KW-0472">Membrane</keyword>
<proteinExistence type="predicted"/>
<reference evidence="3" key="1">
    <citation type="submission" date="2023-04" db="EMBL/GenBank/DDBJ databases">
        <title>Complete genome sequence of a phthalic acid esters degrading bacterial strain.</title>
        <authorList>
            <person name="Weng L."/>
            <person name="Jia Y."/>
            <person name="Ren L."/>
        </authorList>
    </citation>
    <scope>NUCLEOTIDE SEQUENCE</scope>
    <source>
        <strain evidence="3">RL-LY01</strain>
    </source>
</reference>
<evidence type="ECO:0000256" key="2">
    <source>
        <dbReference type="SAM" id="Phobius"/>
    </source>
</evidence>
<dbReference type="EMBL" id="CP121270">
    <property type="protein sequence ID" value="WFP24702.1"/>
    <property type="molecule type" value="Genomic_DNA"/>
</dbReference>
<dbReference type="InterPro" id="IPR009339">
    <property type="entry name" value="DUF998"/>
</dbReference>
<evidence type="ECO:0000256" key="1">
    <source>
        <dbReference type="SAM" id="MobiDB-lite"/>
    </source>
</evidence>
<name>A0AAX3T6T6_9ACTN</name>
<evidence type="ECO:0000313" key="3">
    <source>
        <dbReference type="EMBL" id="WFP24702.1"/>
    </source>
</evidence>
<dbReference type="RefSeq" id="WP_242697032.1">
    <property type="nucleotide sequence ID" value="NZ_CP121270.1"/>
</dbReference>
<protein>
    <submittedName>
        <fullName evidence="3">DUF998 domain-containing protein</fullName>
    </submittedName>
</protein>
<keyword evidence="2" id="KW-0812">Transmembrane</keyword>
<feature type="transmembrane region" description="Helical" evidence="2">
    <location>
        <begin position="230"/>
        <end position="251"/>
    </location>
</feature>
<organism evidence="3 4">
    <name type="scientific">Gordonia hongkongensis</name>
    <dbReference type="NCBI Taxonomy" id="1701090"/>
    <lineage>
        <taxon>Bacteria</taxon>
        <taxon>Bacillati</taxon>
        <taxon>Actinomycetota</taxon>
        <taxon>Actinomycetes</taxon>
        <taxon>Mycobacteriales</taxon>
        <taxon>Gordoniaceae</taxon>
        <taxon>Gordonia</taxon>
    </lineage>
</organism>
<dbReference type="Pfam" id="PF06197">
    <property type="entry name" value="DUF998"/>
    <property type="match status" value="2"/>
</dbReference>
<evidence type="ECO:0000313" key="4">
    <source>
        <dbReference type="Proteomes" id="UP001213504"/>
    </source>
</evidence>
<feature type="compositionally biased region" description="Basic and acidic residues" evidence="1">
    <location>
        <begin position="86"/>
        <end position="102"/>
    </location>
</feature>
<feature type="transmembrane region" description="Helical" evidence="2">
    <location>
        <begin position="197"/>
        <end position="218"/>
    </location>
</feature>
<dbReference type="Proteomes" id="UP001213504">
    <property type="component" value="Chromosome"/>
</dbReference>
<accession>A0AAX3T6T6</accession>
<feature type="region of interest" description="Disordered" evidence="1">
    <location>
        <begin position="83"/>
        <end position="102"/>
    </location>
</feature>
<feature type="transmembrane region" description="Helical" evidence="2">
    <location>
        <begin position="162"/>
        <end position="185"/>
    </location>
</feature>
<feature type="transmembrane region" description="Helical" evidence="2">
    <location>
        <begin position="51"/>
        <end position="71"/>
    </location>
</feature>
<dbReference type="AlphaFoldDB" id="A0AAX3T6T6"/>
<sequence length="289" mass="30937">MRRSLAGILIAVAGLCYSSWVLEFAWADSLDPMRTFLSELDVANRPHRDIYVVGDVTTGVCALVAALLLLVPRPPFPRWLSRHRAERGAESKPPGDLDRLGQREGDATSVFRDRTATTAVIALAVFGAATIANAQLPIECIPGVDPGCPGEPSGLLPQLHHIHALTSTVAVFAIFTVMVAAGVSAVRTTPDGPVWPVLRWVGNAVLVIVALATVWMLLADNLVGDYRLGLAQRIQVGGMSVWMVLWGWAVVGSRGVDRTPEAEHVVVAPGGFTGTEWGAVNGTRDQQQR</sequence>